<dbReference type="InterPro" id="IPR017900">
    <property type="entry name" value="4Fe4S_Fe_S_CS"/>
</dbReference>
<sequence length="70" mass="7606">MEAKLTFDTDRCKGCGLCVNVCPKQILALDTSTTNRKGYHPAMVTDQSKCIACASCAKMCPDSIITVEKF</sequence>
<organism evidence="5 6">
    <name type="scientific">Eubacterium pyruvativorans</name>
    <dbReference type="NCBI Taxonomy" id="155865"/>
    <lineage>
        <taxon>Bacteria</taxon>
        <taxon>Bacillati</taxon>
        <taxon>Bacillota</taxon>
        <taxon>Clostridia</taxon>
        <taxon>Eubacteriales</taxon>
        <taxon>Eubacteriaceae</taxon>
        <taxon>Eubacterium</taxon>
    </lineage>
</organism>
<dbReference type="GO" id="GO:0046872">
    <property type="term" value="F:metal ion binding"/>
    <property type="evidence" value="ECO:0007669"/>
    <property type="project" value="UniProtKB-KW"/>
</dbReference>
<dbReference type="GeneID" id="78355062"/>
<proteinExistence type="predicted"/>
<keyword evidence="6" id="KW-1185">Reference proteome</keyword>
<keyword evidence="2" id="KW-0408">Iron</keyword>
<evidence type="ECO:0000256" key="3">
    <source>
        <dbReference type="ARBA" id="ARBA00023014"/>
    </source>
</evidence>
<evidence type="ECO:0000313" key="6">
    <source>
        <dbReference type="Proteomes" id="UP000198817"/>
    </source>
</evidence>
<dbReference type="InterPro" id="IPR017896">
    <property type="entry name" value="4Fe4S_Fe-S-bd"/>
</dbReference>
<evidence type="ECO:0000313" key="5">
    <source>
        <dbReference type="EMBL" id="SFU59143.1"/>
    </source>
</evidence>
<reference evidence="5 6" key="1">
    <citation type="submission" date="2016-10" db="EMBL/GenBank/DDBJ databases">
        <authorList>
            <person name="de Groot N.N."/>
        </authorList>
    </citation>
    <scope>NUCLEOTIDE SEQUENCE [LARGE SCALE GENOMIC DNA]</scope>
    <source>
        <strain evidence="5 6">KHGC13</strain>
    </source>
</reference>
<dbReference type="RefSeq" id="WP_090164376.1">
    <property type="nucleotide sequence ID" value="NZ_CACVNK010000017.1"/>
</dbReference>
<dbReference type="PROSITE" id="PS51379">
    <property type="entry name" value="4FE4S_FER_2"/>
    <property type="match status" value="2"/>
</dbReference>
<dbReference type="Gene3D" id="3.30.70.20">
    <property type="match status" value="1"/>
</dbReference>
<dbReference type="SUPFAM" id="SSF54862">
    <property type="entry name" value="4Fe-4S ferredoxins"/>
    <property type="match status" value="1"/>
</dbReference>
<keyword evidence="1" id="KW-0479">Metal-binding</keyword>
<dbReference type="Proteomes" id="UP000198817">
    <property type="component" value="Unassembled WGS sequence"/>
</dbReference>
<keyword evidence="3" id="KW-0411">Iron-sulfur</keyword>
<dbReference type="Pfam" id="PF12838">
    <property type="entry name" value="Fer4_7"/>
    <property type="match status" value="1"/>
</dbReference>
<evidence type="ECO:0000256" key="2">
    <source>
        <dbReference type="ARBA" id="ARBA00023004"/>
    </source>
</evidence>
<dbReference type="AlphaFoldDB" id="A0A1I7HEJ7"/>
<protein>
    <submittedName>
        <fullName evidence="5">2-oxoglutarate ferredoxin oxidoreductase subunit delta</fullName>
    </submittedName>
</protein>
<dbReference type="STRING" id="155865.SAMN05216515_11729"/>
<name>A0A1I7HEJ7_9FIRM</name>
<dbReference type="PANTHER" id="PTHR43122">
    <property type="entry name" value="FERREDOXIN SUBUNIT OF PYRUVATE:FLAVODOXIN OXIDOREDUCTASE-RELATED"/>
    <property type="match status" value="1"/>
</dbReference>
<dbReference type="EMBL" id="FPBT01000016">
    <property type="protein sequence ID" value="SFU59143.1"/>
    <property type="molecule type" value="Genomic_DNA"/>
</dbReference>
<dbReference type="PROSITE" id="PS00198">
    <property type="entry name" value="4FE4S_FER_1"/>
    <property type="match status" value="1"/>
</dbReference>
<dbReference type="GO" id="GO:0051536">
    <property type="term" value="F:iron-sulfur cluster binding"/>
    <property type="evidence" value="ECO:0007669"/>
    <property type="project" value="UniProtKB-KW"/>
</dbReference>
<feature type="domain" description="4Fe-4S ferredoxin-type" evidence="4">
    <location>
        <begin position="41"/>
        <end position="70"/>
    </location>
</feature>
<gene>
    <name evidence="5" type="ORF">SAMN05216508_1169</name>
</gene>
<accession>A0A1I7HEJ7</accession>
<dbReference type="OrthoDB" id="9804603at2"/>
<evidence type="ECO:0000259" key="4">
    <source>
        <dbReference type="PROSITE" id="PS51379"/>
    </source>
</evidence>
<evidence type="ECO:0000256" key="1">
    <source>
        <dbReference type="ARBA" id="ARBA00022723"/>
    </source>
</evidence>
<dbReference type="PANTHER" id="PTHR43122:SF2">
    <property type="entry name" value="FERREDOXIN SUBUNIT OF PYRUVATE:FLAVODOXIN OXIDOREDUCTASE"/>
    <property type="match status" value="1"/>
</dbReference>
<feature type="domain" description="4Fe-4S ferredoxin-type" evidence="4">
    <location>
        <begin position="3"/>
        <end position="32"/>
    </location>
</feature>